<dbReference type="EMBL" id="CP006986">
    <property type="protein sequence ID" value="AIC27879.1"/>
    <property type="molecule type" value="Genomic_DNA"/>
</dbReference>
<evidence type="ECO:0000256" key="1">
    <source>
        <dbReference type="SAM" id="Phobius"/>
    </source>
</evidence>
<proteinExistence type="predicted"/>
<protein>
    <submittedName>
        <fullName evidence="2">Uncharacterized protein</fullName>
    </submittedName>
</protein>
<dbReference type="HOGENOM" id="CLU_2207919_0_0_5"/>
<organism evidence="2 3">
    <name type="scientific">Rhizobium etli bv. mimosae str. IE4771</name>
    <dbReference type="NCBI Taxonomy" id="1432050"/>
    <lineage>
        <taxon>Bacteria</taxon>
        <taxon>Pseudomonadati</taxon>
        <taxon>Pseudomonadota</taxon>
        <taxon>Alphaproteobacteria</taxon>
        <taxon>Hyphomicrobiales</taxon>
        <taxon>Rhizobiaceae</taxon>
        <taxon>Rhizobium/Agrobacterium group</taxon>
        <taxon>Rhizobium</taxon>
    </lineage>
</organism>
<sequence>MSGEAENHVKTAIVPVQKASSAEQAATTAVLEDMQRTGLEPLHTAPAPTAAPFSWDLDPHEMAKLMSAVMTLPMVFWSTGLSLAYSLWLSSLPPAPER</sequence>
<keyword evidence="1" id="KW-1133">Transmembrane helix</keyword>
<dbReference type="Proteomes" id="UP000027180">
    <property type="component" value="Chromosome"/>
</dbReference>
<accession>A0A060I2C1</accession>
<feature type="transmembrane region" description="Helical" evidence="1">
    <location>
        <begin position="65"/>
        <end position="88"/>
    </location>
</feature>
<keyword evidence="1" id="KW-0812">Transmembrane</keyword>
<evidence type="ECO:0000313" key="3">
    <source>
        <dbReference type="Proteomes" id="UP000027180"/>
    </source>
</evidence>
<evidence type="ECO:0000313" key="2">
    <source>
        <dbReference type="EMBL" id="AIC27879.1"/>
    </source>
</evidence>
<dbReference type="RefSeq" id="WP_010055127.1">
    <property type="nucleotide sequence ID" value="NZ_CP006986.1"/>
</dbReference>
<name>A0A060I2C1_RHIET</name>
<dbReference type="KEGG" id="rei:IE4771_CH02781"/>
<dbReference type="AlphaFoldDB" id="A0A060I2C1"/>
<keyword evidence="1" id="KW-0472">Membrane</keyword>
<reference evidence="2 3" key="1">
    <citation type="submission" date="2013-12" db="EMBL/GenBank/DDBJ databases">
        <title>Complete genome sequence of Rhizobium etli bv. mimosae IE4771.</title>
        <authorList>
            <person name="Bustos P."/>
            <person name="Santamaria R.I."/>
            <person name="Lozano L."/>
            <person name="Ormeno-Orrillo E."/>
            <person name="Rogel M.A."/>
            <person name="Romero D."/>
            <person name="Cevallos M.A."/>
            <person name="Martinez-Romero E."/>
            <person name="Gonzalez V."/>
        </authorList>
    </citation>
    <scope>NUCLEOTIDE SEQUENCE [LARGE SCALE GENOMIC DNA]</scope>
    <source>
        <strain evidence="2 3">IE4771</strain>
    </source>
</reference>
<gene>
    <name evidence="2" type="ORF">IE4771_CH02781</name>
</gene>